<dbReference type="EMBL" id="CP002207">
    <property type="protein sequence ID" value="ADP34013.1"/>
    <property type="molecule type" value="Genomic_DNA"/>
</dbReference>
<dbReference type="Gene3D" id="3.50.30.10">
    <property type="entry name" value="Phosphohistidine domain"/>
    <property type="match status" value="1"/>
</dbReference>
<dbReference type="InterPro" id="IPR036637">
    <property type="entry name" value="Phosphohistidine_dom_sf"/>
</dbReference>
<name>A0ABN3ZG24_BACA1</name>
<protein>
    <submittedName>
        <fullName evidence="3">Phosphotransferase</fullName>
    </submittedName>
</protein>
<evidence type="ECO:0000259" key="1">
    <source>
        <dbReference type="Pfam" id="PF00391"/>
    </source>
</evidence>
<dbReference type="RefSeq" id="WP_003326753.1">
    <property type="nucleotide sequence ID" value="NC_014639.1"/>
</dbReference>
<dbReference type="Pfam" id="PF01326">
    <property type="entry name" value="PPDK_N"/>
    <property type="match status" value="1"/>
</dbReference>
<gene>
    <name evidence="3" type="ordered locus">BATR1942_15470</name>
</gene>
<organism evidence="3 4">
    <name type="scientific">Bacillus atrophaeus (strain 1942)</name>
    <dbReference type="NCBI Taxonomy" id="720555"/>
    <lineage>
        <taxon>Bacteria</taxon>
        <taxon>Bacillati</taxon>
        <taxon>Bacillota</taxon>
        <taxon>Bacilli</taxon>
        <taxon>Bacillales</taxon>
        <taxon>Bacillaceae</taxon>
        <taxon>Bacillus</taxon>
    </lineage>
</organism>
<reference evidence="3 4" key="1">
    <citation type="journal article" date="2011" name="Front. Microbiol.">
        <title>Genomic signatures of strain selection and enhancement in Bacillus atrophaeus var. globigii, a historical biowarfare simulant.</title>
        <authorList>
            <person name="Gibbons H.S."/>
            <person name="Broomall S.M."/>
            <person name="McNew L.A."/>
            <person name="Daligault H."/>
            <person name="Chapman C."/>
            <person name="Bruce D."/>
            <person name="Karavis M."/>
            <person name="Krepps M."/>
            <person name="McGregor P.A."/>
            <person name="Hong C."/>
            <person name="Park K.H."/>
            <person name="Akmal A."/>
            <person name="Feldman A."/>
            <person name="Lin J.S."/>
            <person name="Chang W.E."/>
            <person name="Higgs B.W."/>
            <person name="Demirev P."/>
            <person name="Lindquist J."/>
            <person name="Liem A."/>
            <person name="Fochler E."/>
            <person name="Read T.D."/>
            <person name="Tapia R."/>
            <person name="Johnson S."/>
            <person name="Bishop-Lilly K.A."/>
            <person name="Detter C."/>
            <person name="Han C."/>
            <person name="Sozhamannan S."/>
            <person name="Rosenzweig C.N."/>
            <person name="Skowronski E.W."/>
        </authorList>
    </citation>
    <scope>NUCLEOTIDE SEQUENCE [LARGE SCALE GENOMIC DNA]</scope>
    <source>
        <strain evidence="3 4">1942</strain>
    </source>
</reference>
<dbReference type="PANTHER" id="PTHR43615:SF1">
    <property type="entry name" value="PPDK_N DOMAIN-CONTAINING PROTEIN"/>
    <property type="match status" value="1"/>
</dbReference>
<accession>A0ABN3ZG24</accession>
<dbReference type="Pfam" id="PF00391">
    <property type="entry name" value="PEP-utilizers"/>
    <property type="match status" value="1"/>
</dbReference>
<feature type="domain" description="Pyruvate phosphate dikinase AMP/ATP-binding" evidence="2">
    <location>
        <begin position="14"/>
        <end position="304"/>
    </location>
</feature>
<dbReference type="Proteomes" id="UP000006867">
    <property type="component" value="Chromosome"/>
</dbReference>
<sequence>MYSVLFNKAEESSQLAGAKGMNLIKMTKNGLPVPDGFIIQTNALARFMEDNQLHETKEDIENNIINGIFSDELKNELTASFYELRESYASVAVRSSSASEDLEGASFAGQYETYLNVKTEDEFLGKVKECWASFFSARVGRYKEKMKNNHGKPLMGVVVQGLIESEVSGVIFSRNPVTHDDGELLISASYGLGEAIVSGSVTPDTFIVNKDSFAIQKEMGLKELYMVSQAEGIAERETNEEMRNRYCLNDEHIRELAALTKKTEALYGFPVDLEFGIAENTLYLLQARPITTIDQDKEAAEEERDFMITKEDMNDFWLNMESNIEGPISPLFSSLIVPAMEHGLKKRSEQFPIGVTIEEVKQYRGHIYSKQKGGDPTEAAKAAEAAEELFPHLAERMYDILNKTFLPFYETLDELSAASHTPESALNAFKKLKAFYMEAYDEHFNIVFPQLLLNTKLETMYQQVQGDTENSHFHEMLTGKMNKSLETDRHLWLLSNEVKKNAALKQVFETHQAEELQETLAQTSDGKLFLDKVNEFLREYGWRSVKSHDLIEQIWAENPYYALSHIQNYVRNGYHFDNEFNKTIEKRKQLYNEFLQQIEDEAFRKEYDRYYQWMLNSSVIRDDHHFYIDAMLDAKARIFLLRIGEMLTDSGVIDDKEDLWYLYDDEIENALLHPVPLQAKAAKRREVFKEYELVHAPSYLGSPTAEQLKAAEDIVGSVTEDEKNTEDHIYGVAASSGIVSGPVKVIRDANEFSRFSPGDVLVCKMTTPLWTSLFQDAKAVITDTGGILSHAAIIAREYGLPAVLGTRAATDRLRDGDVVTVDGTSGKITIVSRA</sequence>
<dbReference type="InterPro" id="IPR051549">
    <property type="entry name" value="PEP_Utilizing_Enz"/>
</dbReference>
<dbReference type="SUPFAM" id="SSF52009">
    <property type="entry name" value="Phosphohistidine domain"/>
    <property type="match status" value="1"/>
</dbReference>
<keyword evidence="4" id="KW-1185">Reference proteome</keyword>
<proteinExistence type="predicted"/>
<dbReference type="InterPro" id="IPR013815">
    <property type="entry name" value="ATP_grasp_subdomain_1"/>
</dbReference>
<evidence type="ECO:0000259" key="2">
    <source>
        <dbReference type="Pfam" id="PF01326"/>
    </source>
</evidence>
<evidence type="ECO:0000313" key="4">
    <source>
        <dbReference type="Proteomes" id="UP000006867"/>
    </source>
</evidence>
<dbReference type="PANTHER" id="PTHR43615">
    <property type="entry name" value="PHOSPHOENOLPYRUVATE SYNTHASE-RELATED"/>
    <property type="match status" value="1"/>
</dbReference>
<dbReference type="InterPro" id="IPR002192">
    <property type="entry name" value="PPDK_AMP/ATP-bd"/>
</dbReference>
<dbReference type="InterPro" id="IPR008279">
    <property type="entry name" value="PEP-util_enz_mobile_dom"/>
</dbReference>
<dbReference type="Gene3D" id="3.30.470.20">
    <property type="entry name" value="ATP-grasp fold, B domain"/>
    <property type="match status" value="1"/>
</dbReference>
<evidence type="ECO:0000313" key="3">
    <source>
        <dbReference type="EMBL" id="ADP34013.1"/>
    </source>
</evidence>
<dbReference type="SUPFAM" id="SSF56059">
    <property type="entry name" value="Glutathione synthetase ATP-binding domain-like"/>
    <property type="match status" value="1"/>
</dbReference>
<feature type="domain" description="PEP-utilising enzyme mobile" evidence="1">
    <location>
        <begin position="756"/>
        <end position="826"/>
    </location>
</feature>
<dbReference type="Gene3D" id="3.30.1490.20">
    <property type="entry name" value="ATP-grasp fold, A domain"/>
    <property type="match status" value="1"/>
</dbReference>